<feature type="transmembrane region" description="Helical" evidence="1">
    <location>
        <begin position="77"/>
        <end position="102"/>
    </location>
</feature>
<organism evidence="3">
    <name type="scientific">Rhizophora mucronata</name>
    <name type="common">Asiatic mangrove</name>
    <dbReference type="NCBI Taxonomy" id="61149"/>
    <lineage>
        <taxon>Eukaryota</taxon>
        <taxon>Viridiplantae</taxon>
        <taxon>Streptophyta</taxon>
        <taxon>Embryophyta</taxon>
        <taxon>Tracheophyta</taxon>
        <taxon>Spermatophyta</taxon>
        <taxon>Magnoliopsida</taxon>
        <taxon>eudicotyledons</taxon>
        <taxon>Gunneridae</taxon>
        <taxon>Pentapetalae</taxon>
        <taxon>rosids</taxon>
        <taxon>fabids</taxon>
        <taxon>Malpighiales</taxon>
        <taxon>Rhizophoraceae</taxon>
        <taxon>Rhizophora</taxon>
    </lineage>
</organism>
<accession>A0A2P2J982</accession>
<keyword evidence="1" id="KW-0472">Membrane</keyword>
<keyword evidence="1" id="KW-0812">Transmembrane</keyword>
<dbReference type="PANTHER" id="PTHR31860">
    <property type="entry name" value="HEAT-INDUCIBLE TRANSCRIPTION REPRESSOR (DUF639)-RELATED"/>
    <property type="match status" value="1"/>
</dbReference>
<keyword evidence="2" id="KW-0732">Signal</keyword>
<dbReference type="InterPro" id="IPR006927">
    <property type="entry name" value="DUF639"/>
</dbReference>
<name>A0A2P2J982_RHIMU</name>
<evidence type="ECO:0000313" key="3">
    <source>
        <dbReference type="EMBL" id="MBW89947.1"/>
    </source>
</evidence>
<dbReference type="AlphaFoldDB" id="A0A2P2J982"/>
<protein>
    <submittedName>
        <fullName evidence="3">Uncharacterized protein LOC105113295 isoform X2</fullName>
    </submittedName>
</protein>
<dbReference type="PANTHER" id="PTHR31860:SF6">
    <property type="entry name" value="HEAT-INDUCIBLE TRANSCRIPTION REPRESSOR (DUF639)"/>
    <property type="match status" value="1"/>
</dbReference>
<feature type="chain" id="PRO_5015128542" evidence="2">
    <location>
        <begin position="19"/>
        <end position="147"/>
    </location>
</feature>
<dbReference type="EMBL" id="GGEC01009464">
    <property type="protein sequence ID" value="MBW89947.1"/>
    <property type="molecule type" value="Transcribed_RNA"/>
</dbReference>
<proteinExistence type="predicted"/>
<feature type="signal peptide" evidence="2">
    <location>
        <begin position="1"/>
        <end position="18"/>
    </location>
</feature>
<evidence type="ECO:0000256" key="2">
    <source>
        <dbReference type="SAM" id="SignalP"/>
    </source>
</evidence>
<keyword evidence="1" id="KW-1133">Transmembrane helix</keyword>
<dbReference type="Pfam" id="PF04842">
    <property type="entry name" value="DUF639"/>
    <property type="match status" value="1"/>
</dbReference>
<sequence>MLIFLAIFVLLTRCYNQGRPVDPLKVIAPPPMNTMEHLLAIQSAISQVKQHIQDGNIILLKFRALLLSIFPQATERLAFTLLCMALIVAFIPTKYIVLLLFLEMFTRYSPPRRASAERWTRRLREWWFSVPAAPVALEREKGRKKKK</sequence>
<evidence type="ECO:0000256" key="1">
    <source>
        <dbReference type="SAM" id="Phobius"/>
    </source>
</evidence>
<reference evidence="3" key="1">
    <citation type="submission" date="2018-02" db="EMBL/GenBank/DDBJ databases">
        <title>Rhizophora mucronata_Transcriptome.</title>
        <authorList>
            <person name="Meera S.P."/>
            <person name="Sreeshan A."/>
            <person name="Augustine A."/>
        </authorList>
    </citation>
    <scope>NUCLEOTIDE SEQUENCE</scope>
    <source>
        <tissue evidence="3">Leaf</tissue>
    </source>
</reference>